<comment type="function">
    <text evidence="6">The RuvA-RuvB-RuvC complex processes Holliday junction (HJ) DNA during genetic recombination and DNA repair, while the RuvA-RuvB complex plays an important role in the rescue of blocked DNA replication forks via replication fork reversal (RFR). RuvA specifically binds to HJ cruciform DNA, conferring on it an open structure. The RuvB hexamer acts as an ATP-dependent pump, pulling dsDNA into and through the RuvAB complex. HJ branch migration allows RuvC to scan DNA until it finds its consensus sequence, where it cleaves and resolves the cruciform DNA.</text>
</comment>
<dbReference type="GO" id="GO:0000400">
    <property type="term" value="F:four-way junction DNA binding"/>
    <property type="evidence" value="ECO:0007669"/>
    <property type="project" value="UniProtKB-UniRule"/>
</dbReference>
<dbReference type="EMBL" id="HG793133">
    <property type="protein sequence ID" value="CDK30670.1"/>
    <property type="molecule type" value="Genomic_DNA"/>
</dbReference>
<dbReference type="KEGG" id="dpb:BABL1_gene_345"/>
<keyword evidence="9" id="KW-1185">Reference proteome</keyword>
<evidence type="ECO:0000313" key="8">
    <source>
        <dbReference type="EMBL" id="CDK30670.1"/>
    </source>
</evidence>
<dbReference type="Gene3D" id="1.10.150.20">
    <property type="entry name" value="5' to 3' exonuclease, C-terminal subdomain"/>
    <property type="match status" value="1"/>
</dbReference>
<evidence type="ECO:0000256" key="6">
    <source>
        <dbReference type="HAMAP-Rule" id="MF_00031"/>
    </source>
</evidence>
<evidence type="ECO:0000259" key="7">
    <source>
        <dbReference type="Pfam" id="PF01330"/>
    </source>
</evidence>
<organism evidence="8 9">
    <name type="scientific">Candidatus Babela massiliensis</name>
    <dbReference type="NCBI Taxonomy" id="673862"/>
    <lineage>
        <taxon>Bacteria</taxon>
        <taxon>Candidatus Babelota</taxon>
        <taxon>Candidatus Babeliae</taxon>
        <taxon>Candidatus Babeliales</taxon>
        <taxon>Candidatus Babeliaceae</taxon>
        <taxon>Candidatus Babela</taxon>
    </lineage>
</organism>
<feature type="domain" description="DNA helicase Holliday junction RuvA type" evidence="7">
    <location>
        <begin position="1"/>
        <end position="60"/>
    </location>
</feature>
<dbReference type="SUPFAM" id="SSF47781">
    <property type="entry name" value="RuvA domain 2-like"/>
    <property type="match status" value="1"/>
</dbReference>
<evidence type="ECO:0000256" key="2">
    <source>
        <dbReference type="ARBA" id="ARBA00022763"/>
    </source>
</evidence>
<name>V6DGH6_9BACT</name>
<comment type="caution">
    <text evidence="6">Lacks conserved residue(s) required for the propagation of feature annotation.</text>
</comment>
<proteinExistence type="inferred from homology"/>
<comment type="domain">
    <text evidence="6">Has three domains with a flexible linker between the domains II and III and assumes an 'L' shape. Domain III is highly mobile and contacts RuvB.</text>
</comment>
<dbReference type="AlphaFoldDB" id="V6DGH6"/>
<keyword evidence="2 6" id="KW-0227">DNA damage</keyword>
<comment type="similarity">
    <text evidence="6">Belongs to the RuvA family.</text>
</comment>
<dbReference type="GO" id="GO:0006310">
    <property type="term" value="P:DNA recombination"/>
    <property type="evidence" value="ECO:0007669"/>
    <property type="project" value="UniProtKB-UniRule"/>
</dbReference>
<reference evidence="8 9" key="1">
    <citation type="journal article" date="2015" name="Biol. Direct">
        <title>Babela massiliensis, a representative of a widespread bacterial phylum with unusual adaptations to parasitism in amoebae.</title>
        <authorList>
            <person name="Pagnier I."/>
            <person name="Yutin N."/>
            <person name="Croce O."/>
            <person name="Makarova K.S."/>
            <person name="Wolf Y.I."/>
            <person name="Benamar S."/>
            <person name="Raoult D."/>
            <person name="Koonin E.V."/>
            <person name="La Scola B."/>
        </authorList>
    </citation>
    <scope>NUCLEOTIDE SEQUENCE [LARGE SCALE GENOMIC DNA]</scope>
    <source>
        <strain evidence="9">BABL1</strain>
    </source>
</reference>
<keyword evidence="5 6" id="KW-0234">DNA repair</keyword>
<dbReference type="HOGENOM" id="CLU_087936_3_0_7"/>
<accession>V6DGH6</accession>
<evidence type="ECO:0000256" key="3">
    <source>
        <dbReference type="ARBA" id="ARBA00023125"/>
    </source>
</evidence>
<dbReference type="InterPro" id="IPR000085">
    <property type="entry name" value="RuvA"/>
</dbReference>
<dbReference type="GO" id="GO:0005524">
    <property type="term" value="F:ATP binding"/>
    <property type="evidence" value="ECO:0007669"/>
    <property type="project" value="InterPro"/>
</dbReference>
<dbReference type="OrthoDB" id="5293449at2"/>
<keyword evidence="4 6" id="KW-0233">DNA recombination</keyword>
<dbReference type="InterPro" id="IPR010994">
    <property type="entry name" value="RuvA_2-like"/>
</dbReference>
<dbReference type="SUPFAM" id="SSF50249">
    <property type="entry name" value="Nucleic acid-binding proteins"/>
    <property type="match status" value="1"/>
</dbReference>
<dbReference type="GO" id="GO:0005737">
    <property type="term" value="C:cytoplasm"/>
    <property type="evidence" value="ECO:0007669"/>
    <property type="project" value="UniProtKB-SubCell"/>
</dbReference>
<evidence type="ECO:0000256" key="4">
    <source>
        <dbReference type="ARBA" id="ARBA00023172"/>
    </source>
</evidence>
<dbReference type="Gene3D" id="2.40.50.140">
    <property type="entry name" value="Nucleic acid-binding proteins"/>
    <property type="match status" value="1"/>
</dbReference>
<dbReference type="HAMAP" id="MF_00031">
    <property type="entry name" value="DNA_HJ_migration_RuvA"/>
    <property type="match status" value="1"/>
</dbReference>
<evidence type="ECO:0000256" key="5">
    <source>
        <dbReference type="ARBA" id="ARBA00023204"/>
    </source>
</evidence>
<dbReference type="GO" id="GO:0009378">
    <property type="term" value="F:four-way junction helicase activity"/>
    <property type="evidence" value="ECO:0007669"/>
    <property type="project" value="InterPro"/>
</dbReference>
<evidence type="ECO:0000256" key="1">
    <source>
        <dbReference type="ARBA" id="ARBA00022490"/>
    </source>
</evidence>
<dbReference type="eggNOG" id="COG0632">
    <property type="taxonomic scope" value="Bacteria"/>
</dbReference>
<dbReference type="NCBIfam" id="TIGR00084">
    <property type="entry name" value="ruvA"/>
    <property type="match status" value="1"/>
</dbReference>
<protein>
    <recommendedName>
        <fullName evidence="6">Holliday junction branch migration complex subunit RuvA</fullName>
    </recommendedName>
</protein>
<sequence length="196" mass="21878">MINYLSGIVSNIESQVITIKNCGFGFLVSVPNETIYAINQEVNLEIYFYWSQENGPQFFGFESKSQRDIFSLLISCSGVGPKLALLILSQMSPSDFLNAIVFADVKALSSINGIGSKKAEMLIMQLKDKVDKISYSKDKDVAITKLKEVSDVLTSLNYSKPEISIALDSIKKDPNFSNFTFDELLRKSLSTLVKKY</sequence>
<gene>
    <name evidence="6 8" type="primary">ruvA</name>
    <name evidence="8" type="ORF">BABL1_gene_345</name>
</gene>
<dbReference type="RefSeq" id="WP_023792175.1">
    <property type="nucleotide sequence ID" value="NC_023003.1"/>
</dbReference>
<dbReference type="GO" id="GO:0006281">
    <property type="term" value="P:DNA repair"/>
    <property type="evidence" value="ECO:0007669"/>
    <property type="project" value="UniProtKB-UniRule"/>
</dbReference>
<dbReference type="Pfam" id="PF01330">
    <property type="entry name" value="RuvA_N"/>
    <property type="match status" value="1"/>
</dbReference>
<dbReference type="Pfam" id="PF14520">
    <property type="entry name" value="HHH_5"/>
    <property type="match status" value="1"/>
</dbReference>
<comment type="subunit">
    <text evidence="6">Homotetramer. Forms an RuvA(8)-RuvB(12)-Holliday junction (HJ) complex. HJ DNA is sandwiched between 2 RuvA tetramers; dsDNA enters through RuvA and exits via RuvB. An RuvB hexamer assembles on each DNA strand where it exits the tetramer. Each RuvB hexamer is contacted by two RuvA subunits (via domain III) on 2 adjacent RuvB subunits; this complex drives branch migration. In the full resolvosome a probable DNA-RuvA(4)-RuvB(12)-RuvC(2) complex forms which resolves the HJ.</text>
</comment>
<dbReference type="GO" id="GO:0048476">
    <property type="term" value="C:Holliday junction resolvase complex"/>
    <property type="evidence" value="ECO:0007669"/>
    <property type="project" value="UniProtKB-UniRule"/>
</dbReference>
<keyword evidence="1 6" id="KW-0963">Cytoplasm</keyword>
<dbReference type="STRING" id="673862.BABL1_gene_345"/>
<feature type="region of interest" description="Domain III" evidence="6">
    <location>
        <begin position="143"/>
        <end position="196"/>
    </location>
</feature>
<comment type="subcellular location">
    <subcellularLocation>
        <location evidence="6">Cytoplasm</location>
    </subcellularLocation>
</comment>
<dbReference type="InterPro" id="IPR013849">
    <property type="entry name" value="DNA_helicase_Holl-junc_RuvA_I"/>
</dbReference>
<keyword evidence="3 6" id="KW-0238">DNA-binding</keyword>
<dbReference type="InterPro" id="IPR012340">
    <property type="entry name" value="NA-bd_OB-fold"/>
</dbReference>
<dbReference type="Proteomes" id="UP000018769">
    <property type="component" value="Chromosome I"/>
</dbReference>
<evidence type="ECO:0000313" key="9">
    <source>
        <dbReference type="Proteomes" id="UP000018769"/>
    </source>
</evidence>